<name>A0A933RUE3_RHOPL</name>
<sequence length="253" mass="25868">MDLGLKGAKVLVTGGTKGIGRAVAETFAAEGADVAICSRNQAEVDATVAALKSKGVAAYGGAVDVSNGPALKAWVADMAAKLGGVDIIVANVSALAIGQDEDSWEKEFATDMMGTVRLVDAAMPYLEKSGAGAIVTISSVSGREVDFAAGPYGTFKAAIIHYTQGLAYQLAGKNIRANSVSPGNTYFEGGVWNQIKDGNPDLYKAALALNPTGRMGTPQEMANAVVFLGSKAASFITGTNLVVDGALTKGVQF</sequence>
<gene>
    <name evidence="3" type="ORF">HZA66_03300</name>
</gene>
<reference evidence="3" key="1">
    <citation type="submission" date="2020-07" db="EMBL/GenBank/DDBJ databases">
        <title>Huge and variable diversity of episymbiotic CPR bacteria and DPANN archaea in groundwater ecosystems.</title>
        <authorList>
            <person name="He C.Y."/>
            <person name="Keren R."/>
            <person name="Whittaker M."/>
            <person name="Farag I.F."/>
            <person name="Doudna J."/>
            <person name="Cate J.H.D."/>
            <person name="Banfield J.F."/>
        </authorList>
    </citation>
    <scope>NUCLEOTIDE SEQUENCE</scope>
    <source>
        <strain evidence="3">NC_groundwater_1818_Pr3_B-0.1um_66_35</strain>
    </source>
</reference>
<dbReference type="FunFam" id="3.40.50.720:FF:000084">
    <property type="entry name" value="Short-chain dehydrogenase reductase"/>
    <property type="match status" value="1"/>
</dbReference>
<dbReference type="Pfam" id="PF13561">
    <property type="entry name" value="adh_short_C2"/>
    <property type="match status" value="1"/>
</dbReference>
<dbReference type="PRINTS" id="PR00081">
    <property type="entry name" value="GDHRDH"/>
</dbReference>
<dbReference type="InterPro" id="IPR002347">
    <property type="entry name" value="SDR_fam"/>
</dbReference>
<accession>A0A933RUE3</accession>
<evidence type="ECO:0000256" key="1">
    <source>
        <dbReference type="ARBA" id="ARBA00006484"/>
    </source>
</evidence>
<protein>
    <submittedName>
        <fullName evidence="3">SDR family oxidoreductase</fullName>
    </submittedName>
</protein>
<comment type="similarity">
    <text evidence="1">Belongs to the short-chain dehydrogenases/reductases (SDR) family.</text>
</comment>
<proteinExistence type="inferred from homology"/>
<comment type="caution">
    <text evidence="3">The sequence shown here is derived from an EMBL/GenBank/DDBJ whole genome shotgun (WGS) entry which is preliminary data.</text>
</comment>
<organism evidence="3 4">
    <name type="scientific">Rhodopseudomonas palustris</name>
    <dbReference type="NCBI Taxonomy" id="1076"/>
    <lineage>
        <taxon>Bacteria</taxon>
        <taxon>Pseudomonadati</taxon>
        <taxon>Pseudomonadota</taxon>
        <taxon>Alphaproteobacteria</taxon>
        <taxon>Hyphomicrobiales</taxon>
        <taxon>Nitrobacteraceae</taxon>
        <taxon>Rhodopseudomonas</taxon>
    </lineage>
</organism>
<evidence type="ECO:0000256" key="2">
    <source>
        <dbReference type="ARBA" id="ARBA00023002"/>
    </source>
</evidence>
<dbReference type="SUPFAM" id="SSF51735">
    <property type="entry name" value="NAD(P)-binding Rossmann-fold domains"/>
    <property type="match status" value="1"/>
</dbReference>
<dbReference type="GO" id="GO:0016491">
    <property type="term" value="F:oxidoreductase activity"/>
    <property type="evidence" value="ECO:0007669"/>
    <property type="project" value="UniProtKB-KW"/>
</dbReference>
<evidence type="ECO:0000313" key="3">
    <source>
        <dbReference type="EMBL" id="MBI5128445.1"/>
    </source>
</evidence>
<dbReference type="PANTHER" id="PTHR43943:SF17">
    <property type="entry name" value="3-PHENYLPROPIONATE-DIHYDRODIOL_CINNAMIC ACID-DIHYDRODIOL DEHYDROGENASE"/>
    <property type="match status" value="1"/>
</dbReference>
<dbReference type="InterPro" id="IPR036291">
    <property type="entry name" value="NAD(P)-bd_dom_sf"/>
</dbReference>
<keyword evidence="2" id="KW-0560">Oxidoreductase</keyword>
<dbReference type="Proteomes" id="UP000782519">
    <property type="component" value="Unassembled WGS sequence"/>
</dbReference>
<dbReference type="Gene3D" id="3.40.50.720">
    <property type="entry name" value="NAD(P)-binding Rossmann-like Domain"/>
    <property type="match status" value="1"/>
</dbReference>
<dbReference type="PRINTS" id="PR00080">
    <property type="entry name" value="SDRFAMILY"/>
</dbReference>
<dbReference type="CDD" id="cd05233">
    <property type="entry name" value="SDR_c"/>
    <property type="match status" value="1"/>
</dbReference>
<dbReference type="EMBL" id="JACRJB010000010">
    <property type="protein sequence ID" value="MBI5128445.1"/>
    <property type="molecule type" value="Genomic_DNA"/>
</dbReference>
<evidence type="ECO:0000313" key="4">
    <source>
        <dbReference type="Proteomes" id="UP000782519"/>
    </source>
</evidence>
<dbReference type="PANTHER" id="PTHR43943">
    <property type="entry name" value="DEHYDROGENASE/REDUCTASE (SDR FAMILY) MEMBER 4"/>
    <property type="match status" value="1"/>
</dbReference>
<dbReference type="AlphaFoldDB" id="A0A933RUE3"/>